<organism evidence="1">
    <name type="scientific">Rhizophora mucronata</name>
    <name type="common">Asiatic mangrove</name>
    <dbReference type="NCBI Taxonomy" id="61149"/>
    <lineage>
        <taxon>Eukaryota</taxon>
        <taxon>Viridiplantae</taxon>
        <taxon>Streptophyta</taxon>
        <taxon>Embryophyta</taxon>
        <taxon>Tracheophyta</taxon>
        <taxon>Spermatophyta</taxon>
        <taxon>Magnoliopsida</taxon>
        <taxon>eudicotyledons</taxon>
        <taxon>Gunneridae</taxon>
        <taxon>Pentapetalae</taxon>
        <taxon>rosids</taxon>
        <taxon>fabids</taxon>
        <taxon>Malpighiales</taxon>
        <taxon>Rhizophoraceae</taxon>
        <taxon>Rhizophora</taxon>
    </lineage>
</organism>
<evidence type="ECO:0000313" key="1">
    <source>
        <dbReference type="EMBL" id="MBX47340.1"/>
    </source>
</evidence>
<reference evidence="1" key="1">
    <citation type="submission" date="2018-02" db="EMBL/GenBank/DDBJ databases">
        <title>Rhizophora mucronata_Transcriptome.</title>
        <authorList>
            <person name="Meera S.P."/>
            <person name="Sreeshan A."/>
            <person name="Augustine A."/>
        </authorList>
    </citation>
    <scope>NUCLEOTIDE SEQUENCE</scope>
    <source>
        <tissue evidence="1">Leaf</tissue>
    </source>
</reference>
<sequence>MVPFEEATPKQTETRKQLITVRLKYYSS</sequence>
<protein>
    <submittedName>
        <fullName evidence="1">Uncharacterized protein</fullName>
    </submittedName>
</protein>
<proteinExistence type="predicted"/>
<dbReference type="AlphaFoldDB" id="A0A2P2NY02"/>
<accession>A0A2P2NY02</accession>
<dbReference type="EMBL" id="GGEC01066856">
    <property type="protein sequence ID" value="MBX47340.1"/>
    <property type="molecule type" value="Transcribed_RNA"/>
</dbReference>
<name>A0A2P2NY02_RHIMU</name>